<accession>A0ABT2ZCQ8</accession>
<keyword evidence="3" id="KW-0238">DNA-binding</keyword>
<evidence type="ECO:0000259" key="5">
    <source>
        <dbReference type="PROSITE" id="PS50931"/>
    </source>
</evidence>
<evidence type="ECO:0000256" key="3">
    <source>
        <dbReference type="ARBA" id="ARBA00023125"/>
    </source>
</evidence>
<dbReference type="PROSITE" id="PS50931">
    <property type="entry name" value="HTH_LYSR"/>
    <property type="match status" value="1"/>
</dbReference>
<feature type="domain" description="HTH lysR-type" evidence="5">
    <location>
        <begin position="3"/>
        <end position="59"/>
    </location>
</feature>
<evidence type="ECO:0000256" key="1">
    <source>
        <dbReference type="ARBA" id="ARBA00009437"/>
    </source>
</evidence>
<dbReference type="Pfam" id="PF03466">
    <property type="entry name" value="LysR_substrate"/>
    <property type="match status" value="1"/>
</dbReference>
<dbReference type="Gene3D" id="3.40.190.10">
    <property type="entry name" value="Periplasmic binding protein-like II"/>
    <property type="match status" value="2"/>
</dbReference>
<keyword evidence="7" id="KW-1185">Reference proteome</keyword>
<keyword evidence="4" id="KW-0804">Transcription</keyword>
<gene>
    <name evidence="6" type="ORF">OEW28_09735</name>
</gene>
<dbReference type="EMBL" id="JAOWKY010000002">
    <property type="protein sequence ID" value="MCV2868909.1"/>
    <property type="molecule type" value="Genomic_DNA"/>
</dbReference>
<comment type="similarity">
    <text evidence="1">Belongs to the LysR transcriptional regulatory family.</text>
</comment>
<dbReference type="InterPro" id="IPR050950">
    <property type="entry name" value="HTH-type_LysR_regulators"/>
</dbReference>
<keyword evidence="2" id="KW-0805">Transcription regulation</keyword>
<evidence type="ECO:0000313" key="7">
    <source>
        <dbReference type="Proteomes" id="UP001652542"/>
    </source>
</evidence>
<evidence type="ECO:0000313" key="6">
    <source>
        <dbReference type="EMBL" id="MCV2868909.1"/>
    </source>
</evidence>
<protein>
    <submittedName>
        <fullName evidence="6">LysR family transcriptional regulator</fullName>
    </submittedName>
</protein>
<organism evidence="6 7">
    <name type="scientific">Albidovulum marisflavi</name>
    <dbReference type="NCBI Taxonomy" id="2984159"/>
    <lineage>
        <taxon>Bacteria</taxon>
        <taxon>Pseudomonadati</taxon>
        <taxon>Pseudomonadota</taxon>
        <taxon>Alphaproteobacteria</taxon>
        <taxon>Rhodobacterales</taxon>
        <taxon>Paracoccaceae</taxon>
        <taxon>Albidovulum</taxon>
    </lineage>
</organism>
<dbReference type="InterPro" id="IPR036390">
    <property type="entry name" value="WH_DNA-bd_sf"/>
</dbReference>
<proteinExistence type="inferred from homology"/>
<dbReference type="PANTHER" id="PTHR30419:SF8">
    <property type="entry name" value="NITROGEN ASSIMILATION TRANSCRIPTIONAL ACTIVATOR-RELATED"/>
    <property type="match status" value="1"/>
</dbReference>
<dbReference type="InterPro" id="IPR036388">
    <property type="entry name" value="WH-like_DNA-bd_sf"/>
</dbReference>
<dbReference type="PANTHER" id="PTHR30419">
    <property type="entry name" value="HTH-TYPE TRANSCRIPTIONAL REGULATOR YBHD"/>
    <property type="match status" value="1"/>
</dbReference>
<sequence>MAIKLEMLRAFRVVAEQGSLAEAAGVLGRTPSAVSMTLAQLEANIGAPLFETDRKNRLTKLGELILAEAVRATDVFDSSTGTIRRLTTSIAGTVRIAAVPSVIATLLPGAIARFRESHPEVRLEISDLDSDSVRQRIRFDQADIGILTASVDEPGEGVTIASDCLGIVYREGGRIARALAESEGPASWSLMRLEPLIANPLCAMVAHDDIAGLLDGCNLEARNTTALLSFVREGLGATILPEGAVPIIGGGTGFVSPADPKTLRELRMICSSDRKLGPAALEFWNTLL</sequence>
<dbReference type="SUPFAM" id="SSF53850">
    <property type="entry name" value="Periplasmic binding protein-like II"/>
    <property type="match status" value="1"/>
</dbReference>
<reference evidence="6 7" key="1">
    <citation type="submission" date="2022-10" db="EMBL/GenBank/DDBJ databases">
        <title>Defluviimonas sp. nov., isolated from ocean surface water.</title>
        <authorList>
            <person name="He W."/>
            <person name="Wang L."/>
            <person name="Zhang D.-F."/>
        </authorList>
    </citation>
    <scope>NUCLEOTIDE SEQUENCE [LARGE SCALE GENOMIC DNA]</scope>
    <source>
        <strain evidence="6 7">WL0002</strain>
    </source>
</reference>
<evidence type="ECO:0000256" key="2">
    <source>
        <dbReference type="ARBA" id="ARBA00023015"/>
    </source>
</evidence>
<dbReference type="InterPro" id="IPR000847">
    <property type="entry name" value="LysR_HTH_N"/>
</dbReference>
<dbReference type="RefSeq" id="WP_263734570.1">
    <property type="nucleotide sequence ID" value="NZ_JAOWKY010000002.1"/>
</dbReference>
<dbReference type="Pfam" id="PF00126">
    <property type="entry name" value="HTH_1"/>
    <property type="match status" value="1"/>
</dbReference>
<dbReference type="InterPro" id="IPR005119">
    <property type="entry name" value="LysR_subst-bd"/>
</dbReference>
<dbReference type="Gene3D" id="1.10.10.10">
    <property type="entry name" value="Winged helix-like DNA-binding domain superfamily/Winged helix DNA-binding domain"/>
    <property type="match status" value="1"/>
</dbReference>
<dbReference type="Proteomes" id="UP001652542">
    <property type="component" value="Unassembled WGS sequence"/>
</dbReference>
<comment type="caution">
    <text evidence="6">The sequence shown here is derived from an EMBL/GenBank/DDBJ whole genome shotgun (WGS) entry which is preliminary data.</text>
</comment>
<name>A0ABT2ZCQ8_9RHOB</name>
<evidence type="ECO:0000256" key="4">
    <source>
        <dbReference type="ARBA" id="ARBA00023163"/>
    </source>
</evidence>
<dbReference type="SUPFAM" id="SSF46785">
    <property type="entry name" value="Winged helix' DNA-binding domain"/>
    <property type="match status" value="1"/>
</dbReference>